<comment type="caution">
    <text evidence="1">The sequence shown here is derived from an EMBL/GenBank/DDBJ whole genome shotgun (WGS) entry which is preliminary data.</text>
</comment>
<dbReference type="PANTHER" id="PTHR11669:SF8">
    <property type="entry name" value="DNA POLYMERASE III SUBUNIT DELTA"/>
    <property type="match status" value="1"/>
</dbReference>
<accession>A0A1V4EVB4</accession>
<evidence type="ECO:0000313" key="1">
    <source>
        <dbReference type="EMBL" id="OPG16865.1"/>
    </source>
</evidence>
<proteinExistence type="predicted"/>
<protein>
    <recommendedName>
        <fullName evidence="3">DNA polymerase III subunit delta</fullName>
    </recommendedName>
</protein>
<dbReference type="SUPFAM" id="SSF52540">
    <property type="entry name" value="P-loop containing nucleoside triphosphate hydrolases"/>
    <property type="match status" value="1"/>
</dbReference>
<dbReference type="Pfam" id="PF13177">
    <property type="entry name" value="DNA_pol3_delta2"/>
    <property type="match status" value="1"/>
</dbReference>
<dbReference type="Gene3D" id="3.40.50.300">
    <property type="entry name" value="P-loop containing nucleotide triphosphate hydrolases"/>
    <property type="match status" value="1"/>
</dbReference>
<dbReference type="Proteomes" id="UP000190229">
    <property type="component" value="Unassembled WGS sequence"/>
</dbReference>
<keyword evidence="2" id="KW-1185">Reference proteome</keyword>
<sequence length="296" mass="33218">MDQDAFLQSLQTARAQGKLNHAYLLTQNSQRELRETAQKAIAALTCERGVIEGCGECPACMKRISDNLPHVTWLEPDGSSLKIAQMRAAMHRDHTKLPTGTLALIFFEQAQRMTVEAANSILKWIEEPHAQRVFFLLTTSPFALLPTIRSRCTLIRLNDARANQEEPSDERFAELEAAVLELVELCKTKPHRAWHFANDRVAKLQVKPEEMPVFFDRVITSFRDLSRDQARLDQAALAPVGAATRSVDGIDAYQLARAYAQCALLFSHARKRLSHHVNGISLLEVTLMDVAKVLHG</sequence>
<dbReference type="EMBL" id="MWPS01000012">
    <property type="protein sequence ID" value="OPG16865.1"/>
    <property type="molecule type" value="Genomic_DNA"/>
</dbReference>
<gene>
    <name evidence="1" type="ORF">B2M26_04485</name>
</gene>
<reference evidence="1 2" key="1">
    <citation type="submission" date="2017-02" db="EMBL/GenBank/DDBJ databases">
        <title>Draft genome of Acidibacillus ferrooxidans Huett2.</title>
        <authorList>
            <person name="Schopf S."/>
        </authorList>
    </citation>
    <scope>NUCLEOTIDE SEQUENCE [LARGE SCALE GENOMIC DNA]</scope>
    <source>
        <strain evidence="1 2">Huett2</strain>
    </source>
</reference>
<dbReference type="InterPro" id="IPR050238">
    <property type="entry name" value="DNA_Rep/Repair_Clamp_Loader"/>
</dbReference>
<dbReference type="PANTHER" id="PTHR11669">
    <property type="entry name" value="REPLICATION FACTOR C / DNA POLYMERASE III GAMMA-TAU SUBUNIT"/>
    <property type="match status" value="1"/>
</dbReference>
<dbReference type="InterPro" id="IPR027417">
    <property type="entry name" value="P-loop_NTPase"/>
</dbReference>
<organism evidence="1 2">
    <name type="scientific">Ferroacidibacillus organovorans</name>
    <dbReference type="NCBI Taxonomy" id="1765683"/>
    <lineage>
        <taxon>Bacteria</taxon>
        <taxon>Bacillati</taxon>
        <taxon>Bacillota</taxon>
        <taxon>Bacilli</taxon>
        <taxon>Bacillales</taxon>
        <taxon>Alicyclobacillaceae</taxon>
        <taxon>Ferroacidibacillus</taxon>
    </lineage>
</organism>
<dbReference type="AlphaFoldDB" id="A0A1V4EVB4"/>
<dbReference type="GO" id="GO:0006261">
    <property type="term" value="P:DNA-templated DNA replication"/>
    <property type="evidence" value="ECO:0007669"/>
    <property type="project" value="TreeGrafter"/>
</dbReference>
<evidence type="ECO:0000313" key="2">
    <source>
        <dbReference type="Proteomes" id="UP000190229"/>
    </source>
</evidence>
<dbReference type="RefSeq" id="WP_079290055.1">
    <property type="nucleotide sequence ID" value="NZ_MWPS01000012.1"/>
</dbReference>
<name>A0A1V4EVB4_9BACL</name>
<evidence type="ECO:0008006" key="3">
    <source>
        <dbReference type="Google" id="ProtNLM"/>
    </source>
</evidence>